<dbReference type="Proteomes" id="UP000594263">
    <property type="component" value="Unplaced"/>
</dbReference>
<dbReference type="InterPro" id="IPR052247">
    <property type="entry name" value="Meiotic_Crossover_Helicase"/>
</dbReference>
<dbReference type="InterPro" id="IPR027417">
    <property type="entry name" value="P-loop_NTPase"/>
</dbReference>
<name>A0A7N0TP65_KALFE</name>
<dbReference type="GO" id="GO:0016787">
    <property type="term" value="F:hydrolase activity"/>
    <property type="evidence" value="ECO:0007669"/>
    <property type="project" value="UniProtKB-KW"/>
</dbReference>
<keyword evidence="3" id="KW-1185">Reference proteome</keyword>
<evidence type="ECO:0000259" key="1">
    <source>
        <dbReference type="Pfam" id="PF00270"/>
    </source>
</evidence>
<dbReference type="Pfam" id="PF00270">
    <property type="entry name" value="DEAD"/>
    <property type="match status" value="1"/>
</dbReference>
<protein>
    <recommendedName>
        <fullName evidence="1">DEAD/DEAH-box helicase domain-containing protein</fullName>
    </recommendedName>
</protein>
<sequence length="70" mass="7929">MFLIVKIYIAPSKALVQEKLRDWSQKFGSWGVSCLELTGDNEAYNMRNIQEADIILTTPEVVCDVCSHPI</sequence>
<dbReference type="AlphaFoldDB" id="A0A7N0TP65"/>
<dbReference type="GO" id="GO:0005524">
    <property type="term" value="F:ATP binding"/>
    <property type="evidence" value="ECO:0007669"/>
    <property type="project" value="InterPro"/>
</dbReference>
<evidence type="ECO:0000313" key="2">
    <source>
        <dbReference type="EnsemblPlants" id="Kaladp0040s0401.1.v1.1.CDS.1"/>
    </source>
</evidence>
<proteinExistence type="predicted"/>
<dbReference type="Gene3D" id="3.40.50.300">
    <property type="entry name" value="P-loop containing nucleotide triphosphate hydrolases"/>
    <property type="match status" value="1"/>
</dbReference>
<dbReference type="PANTHER" id="PTHR47835:SF3">
    <property type="entry name" value="HELICASE FOR MEIOSIS 1"/>
    <property type="match status" value="1"/>
</dbReference>
<dbReference type="Gramene" id="Kaladp0040s0401.1.v1.1">
    <property type="protein sequence ID" value="Kaladp0040s0401.1.v1.1.CDS.1"/>
    <property type="gene ID" value="Kaladp0040s0401.v1.1"/>
</dbReference>
<dbReference type="EnsemblPlants" id="Kaladp0040s0401.1.v1.1">
    <property type="protein sequence ID" value="Kaladp0040s0401.1.v1.1.CDS.1"/>
    <property type="gene ID" value="Kaladp0040s0401.v1.1"/>
</dbReference>
<dbReference type="GO" id="GO:0043138">
    <property type="term" value="F:3'-5' DNA helicase activity"/>
    <property type="evidence" value="ECO:0007669"/>
    <property type="project" value="UniProtKB-EC"/>
</dbReference>
<dbReference type="PANTHER" id="PTHR47835">
    <property type="entry name" value="HFM1, ATP DEPENDENT DNA HELICASE HOMOLOG"/>
    <property type="match status" value="1"/>
</dbReference>
<organism evidence="2 3">
    <name type="scientific">Kalanchoe fedtschenkoi</name>
    <name type="common">Lavender scallops</name>
    <name type="synonym">South American air plant</name>
    <dbReference type="NCBI Taxonomy" id="63787"/>
    <lineage>
        <taxon>Eukaryota</taxon>
        <taxon>Viridiplantae</taxon>
        <taxon>Streptophyta</taxon>
        <taxon>Embryophyta</taxon>
        <taxon>Tracheophyta</taxon>
        <taxon>Spermatophyta</taxon>
        <taxon>Magnoliopsida</taxon>
        <taxon>eudicotyledons</taxon>
        <taxon>Gunneridae</taxon>
        <taxon>Pentapetalae</taxon>
        <taxon>Saxifragales</taxon>
        <taxon>Crassulaceae</taxon>
        <taxon>Kalanchoe</taxon>
    </lineage>
</organism>
<dbReference type="SUPFAM" id="SSF52540">
    <property type="entry name" value="P-loop containing nucleoside triphosphate hydrolases"/>
    <property type="match status" value="1"/>
</dbReference>
<dbReference type="InterPro" id="IPR011545">
    <property type="entry name" value="DEAD/DEAH_box_helicase_dom"/>
</dbReference>
<feature type="domain" description="DEAD/DEAH-box helicase" evidence="1">
    <location>
        <begin position="7"/>
        <end position="66"/>
    </location>
</feature>
<reference evidence="2" key="1">
    <citation type="submission" date="2021-01" db="UniProtKB">
        <authorList>
            <consortium name="EnsemblPlants"/>
        </authorList>
    </citation>
    <scope>IDENTIFICATION</scope>
</reference>
<evidence type="ECO:0000313" key="3">
    <source>
        <dbReference type="Proteomes" id="UP000594263"/>
    </source>
</evidence>
<dbReference type="GO" id="GO:0003676">
    <property type="term" value="F:nucleic acid binding"/>
    <property type="evidence" value="ECO:0007669"/>
    <property type="project" value="InterPro"/>
</dbReference>
<accession>A0A7N0TP65</accession>